<dbReference type="Gene3D" id="1.10.1510.10">
    <property type="entry name" value="Uncharacterised protein YqeY/AIM41 PF09424, N-terminal domain"/>
    <property type="match status" value="1"/>
</dbReference>
<sequence>MTLTEQINQDVKQAMKARDKDTLKVIRMLKAALQLQQIEQKDPLSTEQEISIIARELKQRKESLAEFDKAGRHDLVEELEKEIKIVEQYLPKQLSEDEINVAIDAIITATGASSMKDFGTVMSQTMTELKGQADGQTVNRLVKERLSNN</sequence>
<dbReference type="Proteomes" id="UP001315967">
    <property type="component" value="Chromosome"/>
</dbReference>
<dbReference type="InterPro" id="IPR023168">
    <property type="entry name" value="GatB_Yqey_C_2"/>
</dbReference>
<proteinExistence type="predicted"/>
<gene>
    <name evidence="1" type="ORF">NRE15_01505</name>
</gene>
<dbReference type="SUPFAM" id="SSF89095">
    <property type="entry name" value="GatB/YqeY motif"/>
    <property type="match status" value="1"/>
</dbReference>
<evidence type="ECO:0000313" key="1">
    <source>
        <dbReference type="EMBL" id="UUX34353.1"/>
    </source>
</evidence>
<dbReference type="Gene3D" id="1.10.10.410">
    <property type="match status" value="1"/>
</dbReference>
<organism evidence="1 2">
    <name type="scientific">Fundicoccus culcitae</name>
    <dbReference type="NCBI Taxonomy" id="2969821"/>
    <lineage>
        <taxon>Bacteria</taxon>
        <taxon>Bacillati</taxon>
        <taxon>Bacillota</taxon>
        <taxon>Bacilli</taxon>
        <taxon>Lactobacillales</taxon>
        <taxon>Aerococcaceae</taxon>
        <taxon>Fundicoccus</taxon>
    </lineage>
</organism>
<reference evidence="1 2" key="1">
    <citation type="submission" date="2022-08" db="EMBL/GenBank/DDBJ databases">
        <title>Aerococcaceae sp. nov isolated from spoiled eye mask.</title>
        <authorList>
            <person name="Zhou G."/>
            <person name="Xie X.-B."/>
            <person name="Shi Q.-S."/>
            <person name="Wang Y.-S."/>
            <person name="Wen X."/>
            <person name="Peng H."/>
            <person name="Yang X.-J."/>
            <person name="Tao H.-B."/>
            <person name="Huang X.-M."/>
        </authorList>
    </citation>
    <scope>NUCLEOTIDE SEQUENCE [LARGE SCALE GENOMIC DNA]</scope>
    <source>
        <strain evidence="2">DM20194951</strain>
    </source>
</reference>
<protein>
    <submittedName>
        <fullName evidence="1">GatB/YqeY domain-containing protein</fullName>
    </submittedName>
</protein>
<dbReference type="InterPro" id="IPR019004">
    <property type="entry name" value="YqeY/Aim41"/>
</dbReference>
<keyword evidence="2" id="KW-1185">Reference proteome</keyword>
<evidence type="ECO:0000313" key="2">
    <source>
        <dbReference type="Proteomes" id="UP001315967"/>
    </source>
</evidence>
<dbReference type="EMBL" id="CP102453">
    <property type="protein sequence ID" value="UUX34353.1"/>
    <property type="molecule type" value="Genomic_DNA"/>
</dbReference>
<dbReference type="PANTHER" id="PTHR28055:SF1">
    <property type="entry name" value="ALTERED INHERITANCE OF MITOCHONDRIA PROTEIN 41, MITOCHONDRIAL"/>
    <property type="match status" value="1"/>
</dbReference>
<dbReference type="Pfam" id="PF09424">
    <property type="entry name" value="YqeY"/>
    <property type="match status" value="1"/>
</dbReference>
<dbReference type="InterPro" id="IPR003789">
    <property type="entry name" value="Asn/Gln_tRNA_amidoTrase-B-like"/>
</dbReference>
<dbReference type="RefSeq" id="WP_313793856.1">
    <property type="nucleotide sequence ID" value="NZ_CP102453.1"/>
</dbReference>
<accession>A0ABY5P7D3</accession>
<dbReference type="InterPro" id="IPR042184">
    <property type="entry name" value="YqeY/Aim41_N"/>
</dbReference>
<name>A0ABY5P7D3_9LACT</name>
<dbReference type="PANTHER" id="PTHR28055">
    <property type="entry name" value="ALTERED INHERITANCE OF MITOCHONDRIA PROTEIN 41, MITOCHONDRIAL"/>
    <property type="match status" value="1"/>
</dbReference>